<dbReference type="RefSeq" id="WP_397715458.1">
    <property type="nucleotide sequence ID" value="NZ_JBIRGN010000005.1"/>
</dbReference>
<evidence type="ECO:0000313" key="3">
    <source>
        <dbReference type="Proteomes" id="UP001610818"/>
    </source>
</evidence>
<organism evidence="2 3">
    <name type="scientific">Streptomyces longisporoflavus</name>
    <dbReference type="NCBI Taxonomy" id="28044"/>
    <lineage>
        <taxon>Bacteria</taxon>
        <taxon>Bacillati</taxon>
        <taxon>Actinomycetota</taxon>
        <taxon>Actinomycetes</taxon>
        <taxon>Kitasatosporales</taxon>
        <taxon>Streptomycetaceae</taxon>
        <taxon>Streptomyces</taxon>
    </lineage>
</organism>
<dbReference type="Proteomes" id="UP001610818">
    <property type="component" value="Unassembled WGS sequence"/>
</dbReference>
<feature type="compositionally biased region" description="Pro residues" evidence="1">
    <location>
        <begin position="93"/>
        <end position="121"/>
    </location>
</feature>
<reference evidence="2 3" key="1">
    <citation type="submission" date="2024-10" db="EMBL/GenBank/DDBJ databases">
        <title>The Natural Products Discovery Center: Release of the First 8490 Sequenced Strains for Exploring Actinobacteria Biosynthetic Diversity.</title>
        <authorList>
            <person name="Kalkreuter E."/>
            <person name="Kautsar S.A."/>
            <person name="Yang D."/>
            <person name="Bader C.D."/>
            <person name="Teijaro C.N."/>
            <person name="Fluegel L."/>
            <person name="Davis C.M."/>
            <person name="Simpson J.R."/>
            <person name="Lauterbach L."/>
            <person name="Steele A.D."/>
            <person name="Gui C."/>
            <person name="Meng S."/>
            <person name="Li G."/>
            <person name="Viehrig K."/>
            <person name="Ye F."/>
            <person name="Su P."/>
            <person name="Kiefer A.F."/>
            <person name="Nichols A."/>
            <person name="Cepeda A.J."/>
            <person name="Yan W."/>
            <person name="Fan B."/>
            <person name="Jiang Y."/>
            <person name="Adhikari A."/>
            <person name="Zheng C.-J."/>
            <person name="Schuster L."/>
            <person name="Cowan T.M."/>
            <person name="Smanski M.J."/>
            <person name="Chevrette M.G."/>
            <person name="De Carvalho L.P.S."/>
            <person name="Shen B."/>
        </authorList>
    </citation>
    <scope>NUCLEOTIDE SEQUENCE [LARGE SCALE GENOMIC DNA]</scope>
    <source>
        <strain evidence="2 3">NPDC017990</strain>
    </source>
</reference>
<evidence type="ECO:0000313" key="2">
    <source>
        <dbReference type="EMBL" id="MFH8549002.1"/>
    </source>
</evidence>
<comment type="caution">
    <text evidence="2">The sequence shown here is derived from an EMBL/GenBank/DDBJ whole genome shotgun (WGS) entry which is preliminary data.</text>
</comment>
<evidence type="ECO:0000256" key="1">
    <source>
        <dbReference type="SAM" id="MobiDB-lite"/>
    </source>
</evidence>
<dbReference type="EMBL" id="JBIRGQ010000005">
    <property type="protein sequence ID" value="MFH8549002.1"/>
    <property type="molecule type" value="Genomic_DNA"/>
</dbReference>
<keyword evidence="3" id="KW-1185">Reference proteome</keyword>
<accession>A0ABW7QW31</accession>
<gene>
    <name evidence="2" type="ORF">ACH4F9_28690</name>
</gene>
<evidence type="ECO:0008006" key="4">
    <source>
        <dbReference type="Google" id="ProtNLM"/>
    </source>
</evidence>
<feature type="region of interest" description="Disordered" evidence="1">
    <location>
        <begin position="91"/>
        <end position="124"/>
    </location>
</feature>
<protein>
    <recommendedName>
        <fullName evidence="4">Restriction endonuclease type IV Mrr domain-containing protein</fullName>
    </recommendedName>
</protein>
<name>A0ABW7QW31_9ACTN</name>
<proteinExistence type="predicted"/>
<sequence>MTDSCVPVRCPVCRRDHTYAPPSYPCACGAPVVPPVARGATVTPVTDRTWADEWVTVRCRTCGRRDQWPHPELECGCGAVLRIPVRAVQAPTATPPVPTTPPATTPPALPRSTPRPRPAFQPVPVRTAQDAVTVAALYLRWLGFGDIRGGVKRAPSGVRVAARGLIALIEPSVQPSSLRDVECVWLSAMAESVTCVCFSLAGYEEAARTRADALSIPLFVIDLTGTPQPVNNAAAELTPPG</sequence>